<organism evidence="6 7">
    <name type="scientific">Indian cassava mosaic virus-[Ker2]</name>
    <dbReference type="NCBI Taxonomy" id="341699"/>
    <lineage>
        <taxon>Viruses</taxon>
        <taxon>Monodnaviria</taxon>
        <taxon>Shotokuvirae</taxon>
        <taxon>Cressdnaviricota</taxon>
        <taxon>Repensiviricetes</taxon>
        <taxon>Geplafuvirales</taxon>
        <taxon>Geminiviridae</taxon>
        <taxon>Begomovirus</taxon>
        <taxon>Begomovirus manihotisindianense</taxon>
        <taxon>Indian cassava mosaic virus</taxon>
    </lineage>
</organism>
<protein>
    <recommendedName>
        <fullName evidence="5">Replication enhancer</fullName>
        <shortName evidence="5">REn</shortName>
    </recommendedName>
</protein>
<name>Q7TAS8_ICMV</name>
<reference evidence="6 7" key="1">
    <citation type="journal article" date="2002" name="Virology">
        <title>Characterisation of Sri Lankan cassava mosaic virus and Indian cassava mosaic virus: evidence for acquisition of a DNA B component by a monopartite begomovirus.</title>
        <authorList>
            <person name="Saunders K."/>
            <person name="Salim N."/>
            <person name="Mali V.R."/>
            <person name="Malathi V.G."/>
            <person name="Markham P.G."/>
            <person name="Stanley J."/>
        </authorList>
    </citation>
    <scope>NUCLEOTIDE SEQUENCE [LARGE SCALE GENOMIC DNA]</scope>
    <source>
        <strain evidence="6">Adivaram 2</strain>
    </source>
</reference>
<dbReference type="Pfam" id="PF01407">
    <property type="entry name" value="Gemini_AL3"/>
    <property type="match status" value="1"/>
</dbReference>
<evidence type="ECO:0000256" key="2">
    <source>
        <dbReference type="ARBA" id="ARBA00022581"/>
    </source>
</evidence>
<accession>Q7TAS8</accession>
<keyword evidence="2 5" id="KW-0945">Host-virus interaction</keyword>
<dbReference type="EMBL" id="AJ575819">
    <property type="protein sequence ID" value="CAE05933.1"/>
    <property type="molecule type" value="Genomic_DNA"/>
</dbReference>
<gene>
    <name evidence="6" type="primary">AC3</name>
</gene>
<reference evidence="6 7" key="2">
    <citation type="journal article" date="2006" name="Arch. Virol.">
        <title>Biodiversity and recombination of cassava-infecting begomoviruses from southern India.</title>
        <authorList>
            <person name="Rothenstein D."/>
            <person name="Haible D."/>
            <person name="Dasgupta I."/>
            <person name="Dutt N."/>
            <person name="Patil B.L."/>
            <person name="Jeske H."/>
        </authorList>
    </citation>
    <scope>NUCLEOTIDE SEQUENCE [LARGE SCALE GENOMIC DNA]</scope>
    <source>
        <strain evidence="6">Adivaram 2</strain>
    </source>
</reference>
<sequence>MDSRTGELITAAQAMNGVFIWEVTNPLYFKIIQHDNRPFEMNMDIITIQIRFNHNLRKALGLHQCWMDFKVWTTLQTQTWRFLRVFKTQVLKYLDRLGIICINTVVHAVEHVLYNVIAGTDNVEQSNLIKFNVY</sequence>
<proteinExistence type="inferred from homology"/>
<dbReference type="GO" id="GO:0016032">
    <property type="term" value="P:viral process"/>
    <property type="evidence" value="ECO:0007669"/>
    <property type="project" value="InterPro"/>
</dbReference>
<evidence type="ECO:0000256" key="4">
    <source>
        <dbReference type="ARBA" id="ARBA00025955"/>
    </source>
</evidence>
<evidence type="ECO:0000313" key="6">
    <source>
        <dbReference type="EMBL" id="CAE05933.1"/>
    </source>
</evidence>
<dbReference type="Proteomes" id="UP000241992">
    <property type="component" value="Segment DNA A"/>
</dbReference>
<comment type="similarity">
    <text evidence="1 5">Belongs to the geminiviridae replication enhancer protein family.</text>
</comment>
<evidence type="ECO:0000256" key="3">
    <source>
        <dbReference type="ARBA" id="ARBA00025603"/>
    </source>
</evidence>
<comment type="function">
    <text evidence="3">Increases viral DNA accumulation. Enhances infectivity and symptom expression.</text>
</comment>
<evidence type="ECO:0000313" key="7">
    <source>
        <dbReference type="Proteomes" id="UP000241992"/>
    </source>
</evidence>
<dbReference type="InterPro" id="IPR000657">
    <property type="entry name" value="Gemini_AL3"/>
</dbReference>
<comment type="subunit">
    <text evidence="4 5">Homooligomer. Interacts with the replication-associated protein (REP). Interacts with host proliferating cell nuclear antigen (PCNA). Interacts with host retinoblastoma-related protein 1 (RBR1), and may thereby deregulate the host cell cycle. Oligomerization and interaction with PCNA are necessary for optimal replication enhancement.</text>
</comment>
<dbReference type="PRINTS" id="PR00231">
    <property type="entry name" value="GEMCOATAL3"/>
</dbReference>
<evidence type="ECO:0000256" key="1">
    <source>
        <dbReference type="ARBA" id="ARBA00009424"/>
    </source>
</evidence>
<evidence type="ECO:0000256" key="5">
    <source>
        <dbReference type="RuleBase" id="RU363029"/>
    </source>
</evidence>